<feature type="transmembrane region" description="Helical" evidence="2">
    <location>
        <begin position="12"/>
        <end position="33"/>
    </location>
</feature>
<dbReference type="EMBL" id="JALJRB010000011">
    <property type="protein sequence ID" value="MCJ8501211.1"/>
    <property type="molecule type" value="Genomic_DNA"/>
</dbReference>
<feature type="domain" description="ABC-type uncharacterised transport system" evidence="3">
    <location>
        <begin position="332"/>
        <end position="643"/>
    </location>
</feature>
<keyword evidence="2" id="KW-1133">Transmembrane helix</keyword>
<organism evidence="5 6">
    <name type="scientific">Desulfatitalea alkaliphila</name>
    <dbReference type="NCBI Taxonomy" id="2929485"/>
    <lineage>
        <taxon>Bacteria</taxon>
        <taxon>Pseudomonadati</taxon>
        <taxon>Thermodesulfobacteriota</taxon>
        <taxon>Desulfobacteria</taxon>
        <taxon>Desulfobacterales</taxon>
        <taxon>Desulfosarcinaceae</taxon>
        <taxon>Desulfatitalea</taxon>
    </lineage>
</organism>
<comment type="caution">
    <text evidence="5">The sequence shown here is derived from an EMBL/GenBank/DDBJ whole genome shotgun (WGS) entry which is preliminary data.</text>
</comment>
<dbReference type="RefSeq" id="WP_246907914.1">
    <property type="nucleotide sequence ID" value="NZ_JALJRB010000011.1"/>
</dbReference>
<gene>
    <name evidence="5" type="ORF">MRX98_11560</name>
</gene>
<dbReference type="Proteomes" id="UP001165427">
    <property type="component" value="Unassembled WGS sequence"/>
</dbReference>
<dbReference type="Pfam" id="PF23357">
    <property type="entry name" value="DUF7088"/>
    <property type="match status" value="1"/>
</dbReference>
<dbReference type="Pfam" id="PF09822">
    <property type="entry name" value="ABC_transp_aux"/>
    <property type="match status" value="1"/>
</dbReference>
<evidence type="ECO:0000313" key="6">
    <source>
        <dbReference type="Proteomes" id="UP001165427"/>
    </source>
</evidence>
<proteinExistence type="predicted"/>
<evidence type="ECO:0000256" key="1">
    <source>
        <dbReference type="SAM" id="MobiDB-lite"/>
    </source>
</evidence>
<keyword evidence="2" id="KW-0812">Transmembrane</keyword>
<feature type="compositionally biased region" description="Acidic residues" evidence="1">
    <location>
        <begin position="589"/>
        <end position="601"/>
    </location>
</feature>
<accession>A0AA41UL84</accession>
<evidence type="ECO:0000259" key="3">
    <source>
        <dbReference type="Pfam" id="PF09822"/>
    </source>
</evidence>
<dbReference type="AlphaFoldDB" id="A0AA41UL84"/>
<keyword evidence="2" id="KW-0472">Membrane</keyword>
<evidence type="ECO:0000256" key="2">
    <source>
        <dbReference type="SAM" id="Phobius"/>
    </source>
</evidence>
<feature type="transmembrane region" description="Helical" evidence="2">
    <location>
        <begin position="695"/>
        <end position="714"/>
    </location>
</feature>
<sequence>MERTHRGHVKYIKYAMYVTVIVLINIVATGIFFRIDLTRNRVYSLSPISKEVAATLSEPLTVKVFFSRDLPAPYNTNAQYLRDLLNEYAQQNPRFFKVDVYNVGGEGADDRDLTNQQIARDYGIQPVQIQIVERDELKFRQAYMGLVMIHGDIVERIPTISDTDGLEYRLTTTIQKLNHKVSALLALDEPVQATLALSSDLYKIAPLIGIQDLERYPDQVRAVIEGMGAKTYDRLTFERIDPSTQPAAADRVARTDLQPLRWDSAPTMGVQAGEGVVGLLLQYKDQIREIPLLRAIRVPLFGDQYQLTEVELIETLVATHLERLIGINESLGYLADFGTLPLGGGPFGPRGDALNNFSTLLDRSYAVTPVHLREEPIPDGLQTLVIARPGETFSDYDLFQIDQALMRGTNLALFIDAFEQQQPRQQPMMAQQMPVHVPLDTGLERLLNHYGVHIERALVLDEKCYRQRLPQQQGGGEQPIYFAPEIENQRINKELDYLQNIKGLITLEISPLTLDADRIAAQGVTAHQLFASSDRSWEMRDRIMLNPMFIQPPTADREMASRPLAYLLEGAFSSYFKDKPIPAKPAPETDAEAGGETDEANDATTPAVDARPPIISETGFRETGRPAKILLIASSKMITDQLLDDGGRHPNSMFILNMIDALNGREAVAVMRSKEQQYNPLEPTSATLKTAIKTLNVAGLPLLVVLSGLIVWWLRHLRKKRIQTLFQK</sequence>
<dbReference type="InterPro" id="IPR019196">
    <property type="entry name" value="ABC_transp_unknown"/>
</dbReference>
<evidence type="ECO:0000259" key="4">
    <source>
        <dbReference type="Pfam" id="PF23357"/>
    </source>
</evidence>
<name>A0AA41UL84_9BACT</name>
<evidence type="ECO:0000313" key="5">
    <source>
        <dbReference type="EMBL" id="MCJ8501211.1"/>
    </source>
</evidence>
<dbReference type="InterPro" id="IPR055396">
    <property type="entry name" value="DUF7088"/>
</dbReference>
<feature type="region of interest" description="Disordered" evidence="1">
    <location>
        <begin position="579"/>
        <end position="610"/>
    </location>
</feature>
<protein>
    <submittedName>
        <fullName evidence="5">Gldg family protein</fullName>
    </submittedName>
</protein>
<reference evidence="5" key="1">
    <citation type="submission" date="2022-04" db="EMBL/GenBank/DDBJ databases">
        <title>Desulfatitalea alkaliphila sp. nov., a novel anaerobic sulfate-reducing bacterium isolated from terrestrial mud volcano, Taman Peninsula, Russia.</title>
        <authorList>
            <person name="Khomyakova M.A."/>
            <person name="Merkel A.Y."/>
            <person name="Slobodkin A.I."/>
        </authorList>
    </citation>
    <scope>NUCLEOTIDE SEQUENCE</scope>
    <source>
        <strain evidence="5">M08but</strain>
    </source>
</reference>
<keyword evidence="6" id="KW-1185">Reference proteome</keyword>
<feature type="domain" description="DUF7088" evidence="4">
    <location>
        <begin position="40"/>
        <end position="148"/>
    </location>
</feature>